<gene>
    <name evidence="2" type="ORF">B0I36DRAFT_319454</name>
</gene>
<evidence type="ECO:0000313" key="3">
    <source>
        <dbReference type="Proteomes" id="UP000756346"/>
    </source>
</evidence>
<sequence length="122" mass="12849">MLLAAGILLVVSGAMVSAFAFGGAGAAMSSSCLPFKTIRREAVGSRTISSQYASKRKLHSLIACIRRSVRSISRSIPNNVSMNALPAFEPSCGFSERDCVDSVGSAEFDIDVDVDVEEDAVT</sequence>
<protein>
    <recommendedName>
        <fullName evidence="4">Secreted protein</fullName>
    </recommendedName>
</protein>
<feature type="signal peptide" evidence="1">
    <location>
        <begin position="1"/>
        <end position="18"/>
    </location>
</feature>
<dbReference type="EMBL" id="JAGTJQ010000003">
    <property type="protein sequence ID" value="KAH7035960.1"/>
    <property type="molecule type" value="Genomic_DNA"/>
</dbReference>
<dbReference type="AlphaFoldDB" id="A0A9P8YDL1"/>
<dbReference type="Proteomes" id="UP000756346">
    <property type="component" value="Unassembled WGS sequence"/>
</dbReference>
<evidence type="ECO:0000313" key="2">
    <source>
        <dbReference type="EMBL" id="KAH7035960.1"/>
    </source>
</evidence>
<keyword evidence="3" id="KW-1185">Reference proteome</keyword>
<evidence type="ECO:0000256" key="1">
    <source>
        <dbReference type="SAM" id="SignalP"/>
    </source>
</evidence>
<feature type="chain" id="PRO_5040141060" description="Secreted protein" evidence="1">
    <location>
        <begin position="19"/>
        <end position="122"/>
    </location>
</feature>
<dbReference type="RefSeq" id="XP_046016053.1">
    <property type="nucleotide sequence ID" value="XM_046153418.1"/>
</dbReference>
<organism evidence="2 3">
    <name type="scientific">Microdochium trichocladiopsis</name>
    <dbReference type="NCBI Taxonomy" id="1682393"/>
    <lineage>
        <taxon>Eukaryota</taxon>
        <taxon>Fungi</taxon>
        <taxon>Dikarya</taxon>
        <taxon>Ascomycota</taxon>
        <taxon>Pezizomycotina</taxon>
        <taxon>Sordariomycetes</taxon>
        <taxon>Xylariomycetidae</taxon>
        <taxon>Xylariales</taxon>
        <taxon>Microdochiaceae</taxon>
        <taxon>Microdochium</taxon>
    </lineage>
</organism>
<dbReference type="GeneID" id="70182964"/>
<evidence type="ECO:0008006" key="4">
    <source>
        <dbReference type="Google" id="ProtNLM"/>
    </source>
</evidence>
<reference evidence="2" key="1">
    <citation type="journal article" date="2021" name="Nat. Commun.">
        <title>Genetic determinants of endophytism in the Arabidopsis root mycobiome.</title>
        <authorList>
            <person name="Mesny F."/>
            <person name="Miyauchi S."/>
            <person name="Thiergart T."/>
            <person name="Pickel B."/>
            <person name="Atanasova L."/>
            <person name="Karlsson M."/>
            <person name="Huettel B."/>
            <person name="Barry K.W."/>
            <person name="Haridas S."/>
            <person name="Chen C."/>
            <person name="Bauer D."/>
            <person name="Andreopoulos W."/>
            <person name="Pangilinan J."/>
            <person name="LaButti K."/>
            <person name="Riley R."/>
            <person name="Lipzen A."/>
            <person name="Clum A."/>
            <person name="Drula E."/>
            <person name="Henrissat B."/>
            <person name="Kohler A."/>
            <person name="Grigoriev I.V."/>
            <person name="Martin F.M."/>
            <person name="Hacquard S."/>
        </authorList>
    </citation>
    <scope>NUCLEOTIDE SEQUENCE</scope>
    <source>
        <strain evidence="2">MPI-CAGE-CH-0230</strain>
    </source>
</reference>
<proteinExistence type="predicted"/>
<name>A0A9P8YDL1_9PEZI</name>
<accession>A0A9P8YDL1</accession>
<keyword evidence="1" id="KW-0732">Signal</keyword>
<comment type="caution">
    <text evidence="2">The sequence shown here is derived from an EMBL/GenBank/DDBJ whole genome shotgun (WGS) entry which is preliminary data.</text>
</comment>